<protein>
    <submittedName>
        <fullName evidence="2">Uncharacterized protein</fullName>
    </submittedName>
</protein>
<sequence>MSLISPIFGGRTSAPPPKAAAEEPVTQPVQEPEATTATESEAASADTSEQSSFSGNTSQGGATQQSSAAQAANASQVSSNTIARADRALAEPAPAQGVADEARARVAAERRIEAAQARILIDQIMPVSNAPQGFKSYMSVLLSSDTAETSSQSDPAKRAAA</sequence>
<organism evidence="2 3">
    <name type="scientific">Sulfitobacter brevis</name>
    <dbReference type="NCBI Taxonomy" id="74348"/>
    <lineage>
        <taxon>Bacteria</taxon>
        <taxon>Pseudomonadati</taxon>
        <taxon>Pseudomonadota</taxon>
        <taxon>Alphaproteobacteria</taxon>
        <taxon>Rhodobacterales</taxon>
        <taxon>Roseobacteraceae</taxon>
        <taxon>Sulfitobacter</taxon>
    </lineage>
</organism>
<feature type="compositionally biased region" description="Low complexity" evidence="1">
    <location>
        <begin position="22"/>
        <end position="81"/>
    </location>
</feature>
<evidence type="ECO:0000313" key="3">
    <source>
        <dbReference type="Proteomes" id="UP000198977"/>
    </source>
</evidence>
<dbReference type="EMBL" id="FOMW01000002">
    <property type="protein sequence ID" value="SFD76860.1"/>
    <property type="molecule type" value="Genomic_DNA"/>
</dbReference>
<feature type="region of interest" description="Disordered" evidence="1">
    <location>
        <begin position="1"/>
        <end position="103"/>
    </location>
</feature>
<accession>A0A1I1V8X9</accession>
<gene>
    <name evidence="2" type="ORF">SAMN04488523_102337</name>
</gene>
<reference evidence="2 3" key="1">
    <citation type="submission" date="2016-10" db="EMBL/GenBank/DDBJ databases">
        <authorList>
            <person name="de Groot N.N."/>
        </authorList>
    </citation>
    <scope>NUCLEOTIDE SEQUENCE [LARGE SCALE GENOMIC DNA]</scope>
    <source>
        <strain evidence="2 3">DSM 11443</strain>
    </source>
</reference>
<proteinExistence type="predicted"/>
<evidence type="ECO:0000256" key="1">
    <source>
        <dbReference type="SAM" id="MobiDB-lite"/>
    </source>
</evidence>
<evidence type="ECO:0000313" key="2">
    <source>
        <dbReference type="EMBL" id="SFD76860.1"/>
    </source>
</evidence>
<keyword evidence="3" id="KW-1185">Reference proteome</keyword>
<dbReference type="AlphaFoldDB" id="A0A1I1V8X9"/>
<name>A0A1I1V8X9_9RHOB</name>
<dbReference type="RefSeq" id="WP_093922554.1">
    <property type="nucleotide sequence ID" value="NZ_FOMW01000002.1"/>
</dbReference>
<dbReference type="Proteomes" id="UP000198977">
    <property type="component" value="Unassembled WGS sequence"/>
</dbReference>